<organism evidence="1 2">
    <name type="scientific">Panicum virgatum</name>
    <name type="common">Blackwell switchgrass</name>
    <dbReference type="NCBI Taxonomy" id="38727"/>
    <lineage>
        <taxon>Eukaryota</taxon>
        <taxon>Viridiplantae</taxon>
        <taxon>Streptophyta</taxon>
        <taxon>Embryophyta</taxon>
        <taxon>Tracheophyta</taxon>
        <taxon>Spermatophyta</taxon>
        <taxon>Magnoliopsida</taxon>
        <taxon>Liliopsida</taxon>
        <taxon>Poales</taxon>
        <taxon>Poaceae</taxon>
        <taxon>PACMAD clade</taxon>
        <taxon>Panicoideae</taxon>
        <taxon>Panicodae</taxon>
        <taxon>Paniceae</taxon>
        <taxon>Panicinae</taxon>
        <taxon>Panicum</taxon>
        <taxon>Panicum sect. Hiantes</taxon>
    </lineage>
</organism>
<dbReference type="Proteomes" id="UP000823388">
    <property type="component" value="Chromosome 2N"/>
</dbReference>
<gene>
    <name evidence="1" type="ORF">PVAP13_2NG364703</name>
</gene>
<evidence type="ECO:0000313" key="1">
    <source>
        <dbReference type="EMBL" id="KAG2635557.1"/>
    </source>
</evidence>
<sequence length="31" mass="3722">MGFPPWGPRNLGWNDRWHNRADSNSSIYRYA</sequence>
<protein>
    <submittedName>
        <fullName evidence="1">Uncharacterized protein</fullName>
    </submittedName>
</protein>
<evidence type="ECO:0000313" key="2">
    <source>
        <dbReference type="Proteomes" id="UP000823388"/>
    </source>
</evidence>
<proteinExistence type="predicted"/>
<dbReference type="AlphaFoldDB" id="A0A8T0VMB5"/>
<accession>A0A8T0VMB5</accession>
<reference evidence="1" key="1">
    <citation type="submission" date="2020-05" db="EMBL/GenBank/DDBJ databases">
        <title>WGS assembly of Panicum virgatum.</title>
        <authorList>
            <person name="Lovell J.T."/>
            <person name="Jenkins J."/>
            <person name="Shu S."/>
            <person name="Juenger T.E."/>
            <person name="Schmutz J."/>
        </authorList>
    </citation>
    <scope>NUCLEOTIDE SEQUENCE</scope>
    <source>
        <strain evidence="1">AP13</strain>
    </source>
</reference>
<keyword evidence="2" id="KW-1185">Reference proteome</keyword>
<comment type="caution">
    <text evidence="1">The sequence shown here is derived from an EMBL/GenBank/DDBJ whole genome shotgun (WGS) entry which is preliminary data.</text>
</comment>
<name>A0A8T0VMB5_PANVG</name>
<dbReference type="EMBL" id="CM029040">
    <property type="protein sequence ID" value="KAG2635557.1"/>
    <property type="molecule type" value="Genomic_DNA"/>
</dbReference>